<evidence type="ECO:0000256" key="1">
    <source>
        <dbReference type="ARBA" id="ARBA00010879"/>
    </source>
</evidence>
<dbReference type="AlphaFoldDB" id="E4Y3E9"/>
<dbReference type="Pfam" id="PF00078">
    <property type="entry name" value="RVT_1"/>
    <property type="match status" value="1"/>
</dbReference>
<dbReference type="Proteomes" id="UP000001307">
    <property type="component" value="Unassembled WGS sequence"/>
</dbReference>
<comment type="similarity">
    <text evidence="1">Belongs to the beta type-B retroviral polymerase family. HERV class-II K(HML-2) pol subfamily.</text>
</comment>
<gene>
    <name evidence="4" type="ORF">GSOID_T00001504001</name>
</gene>
<organism evidence="4">
    <name type="scientific">Oikopleura dioica</name>
    <name type="common">Tunicate</name>
    <dbReference type="NCBI Taxonomy" id="34765"/>
    <lineage>
        <taxon>Eukaryota</taxon>
        <taxon>Metazoa</taxon>
        <taxon>Chordata</taxon>
        <taxon>Tunicata</taxon>
        <taxon>Appendicularia</taxon>
        <taxon>Copelata</taxon>
        <taxon>Oikopleuridae</taxon>
        <taxon>Oikopleura</taxon>
    </lineage>
</organism>
<dbReference type="OrthoDB" id="6771932at2759"/>
<dbReference type="PANTHER" id="PTHR33050:SF7">
    <property type="entry name" value="RIBONUCLEASE H"/>
    <property type="match status" value="1"/>
</dbReference>
<name>E4Y3E9_OIKDI</name>
<dbReference type="InterPro" id="IPR043502">
    <property type="entry name" value="DNA/RNA_pol_sf"/>
</dbReference>
<dbReference type="PANTHER" id="PTHR33050">
    <property type="entry name" value="REVERSE TRANSCRIPTASE DOMAIN-CONTAINING PROTEIN"/>
    <property type="match status" value="1"/>
</dbReference>
<evidence type="ECO:0000313" key="4">
    <source>
        <dbReference type="EMBL" id="CBY16360.1"/>
    </source>
</evidence>
<evidence type="ECO:0000256" key="2">
    <source>
        <dbReference type="ARBA" id="ARBA00012180"/>
    </source>
</evidence>
<dbReference type="InterPro" id="IPR000477">
    <property type="entry name" value="RT_dom"/>
</dbReference>
<sequence length="813" mass="92770">VASADIQHKVRSMVAGSCFDPKTGQTAKGKTVEMNPEQWLLYGLKALDTFQKTVSGENEPNWDQVLFREESHFITGAFSLLPQVWVILINAIPAENKAELYHIVHSGLNLFDNLKQIKRRNALFHKGASIKTHFCTNPDNAVKGLQQNQEVQGARVYTRKVLVPVHAAGENKGRALKFRNPKGLSDKHEFVMEYLKKAVKLGVLEHIPKAKIKDVSEIKWEEELRKNPQDRFVTPLLTSAIIIVPKSGPEQFRVCFDGSVMKELEAFKQPCHLDTCKQALQFLKKGMLLTKIDDKSGFYHMKLDNFSRNMACCEYGGQTFRYKGAVFGIPKAPGAYQTMNSVPMCLLRQNGFHCFLYLDDRLFLTMPESKAEEQALIRGDRVPLAPFLGLLSITANGTYINRPKSVLKPTQKMEFLGFGLNTIKGTIRIPTEKFERFKIEASAIRKRKLCEYKRLEKLRGVMCSFVLVSENMRLHIRRVTWALKLADREKSAMIKICEEVKEELGNWIHSRHILKERSWVKNGVVIVEVKVFTDASNYAGGVTIESEDINVSIPWEEGSAIARDNIFLKEAYAVLHALQKYGHLFKNKLVHFLNDNMVVVNCFHVGSKSSPALNRIIRKIHEAAEEHLIALKVSWVSTLDQKADAASRETDCKEAIFRKTVFEAIQIKLGLTFSLDLFSTAENAKVARFCTQRKEAGARFRNAFSLTNIHDEIIWAFPPKVIANEAFWLLQREARHSVWALVIMDFETISPIWAETLGQARFTKIPLHQYKDPVLFPSDTLHAKYDYWKIPERSTTSILLHRPKKAEKRKISL</sequence>
<dbReference type="InterPro" id="IPR043128">
    <property type="entry name" value="Rev_trsase/Diguanyl_cyclase"/>
</dbReference>
<protein>
    <recommendedName>
        <fullName evidence="2">ribonuclease H</fullName>
        <ecNumber evidence="2">3.1.26.4</ecNumber>
    </recommendedName>
</protein>
<accession>E4Y3E9</accession>
<dbReference type="CDD" id="cd09275">
    <property type="entry name" value="RNase_HI_RT_DIRS1"/>
    <property type="match status" value="1"/>
</dbReference>
<dbReference type="InterPro" id="IPR052055">
    <property type="entry name" value="Hepadnavirus_pol/RT"/>
</dbReference>
<keyword evidence="5" id="KW-1185">Reference proteome</keyword>
<dbReference type="Gene3D" id="3.10.10.10">
    <property type="entry name" value="HIV Type 1 Reverse Transcriptase, subunit A, domain 1"/>
    <property type="match status" value="1"/>
</dbReference>
<dbReference type="SUPFAM" id="SSF56672">
    <property type="entry name" value="DNA/RNA polymerases"/>
    <property type="match status" value="1"/>
</dbReference>
<proteinExistence type="inferred from homology"/>
<dbReference type="EMBL" id="FN654125">
    <property type="protein sequence ID" value="CBY16360.1"/>
    <property type="molecule type" value="Genomic_DNA"/>
</dbReference>
<feature type="domain" description="Reverse transcriptase" evidence="3">
    <location>
        <begin position="274"/>
        <end position="377"/>
    </location>
</feature>
<dbReference type="InParanoid" id="E4Y3E9"/>
<dbReference type="Gene3D" id="3.30.70.270">
    <property type="match status" value="1"/>
</dbReference>
<evidence type="ECO:0000259" key="3">
    <source>
        <dbReference type="Pfam" id="PF00078"/>
    </source>
</evidence>
<feature type="non-terminal residue" evidence="4">
    <location>
        <position position="1"/>
    </location>
</feature>
<dbReference type="EC" id="3.1.26.4" evidence="2"/>
<reference evidence="4" key="1">
    <citation type="journal article" date="2010" name="Science">
        <title>Plasticity of animal genome architecture unmasked by rapid evolution of a pelagic tunicate.</title>
        <authorList>
            <person name="Denoeud F."/>
            <person name="Henriet S."/>
            <person name="Mungpakdee S."/>
            <person name="Aury J.M."/>
            <person name="Da Silva C."/>
            <person name="Brinkmann H."/>
            <person name="Mikhaleva J."/>
            <person name="Olsen L.C."/>
            <person name="Jubin C."/>
            <person name="Canestro C."/>
            <person name="Bouquet J.M."/>
            <person name="Danks G."/>
            <person name="Poulain J."/>
            <person name="Campsteijn C."/>
            <person name="Adamski M."/>
            <person name="Cross I."/>
            <person name="Yadetie F."/>
            <person name="Muffato M."/>
            <person name="Louis A."/>
            <person name="Butcher S."/>
            <person name="Tsagkogeorga G."/>
            <person name="Konrad A."/>
            <person name="Singh S."/>
            <person name="Jensen M.F."/>
            <person name="Cong E.H."/>
            <person name="Eikeseth-Otteraa H."/>
            <person name="Noel B."/>
            <person name="Anthouard V."/>
            <person name="Porcel B.M."/>
            <person name="Kachouri-Lafond R."/>
            <person name="Nishino A."/>
            <person name="Ugolini M."/>
            <person name="Chourrout P."/>
            <person name="Nishida H."/>
            <person name="Aasland R."/>
            <person name="Huzurbazar S."/>
            <person name="Westhof E."/>
            <person name="Delsuc F."/>
            <person name="Lehrach H."/>
            <person name="Reinhardt R."/>
            <person name="Weissenbach J."/>
            <person name="Roy S.W."/>
            <person name="Artiguenave F."/>
            <person name="Postlethwait J.H."/>
            <person name="Manak J.R."/>
            <person name="Thompson E.M."/>
            <person name="Jaillon O."/>
            <person name="Du Pasquier L."/>
            <person name="Boudinot P."/>
            <person name="Liberles D.A."/>
            <person name="Volff J.N."/>
            <person name="Philippe H."/>
            <person name="Lenhard B."/>
            <person name="Roest Crollius H."/>
            <person name="Wincker P."/>
            <person name="Chourrout D."/>
        </authorList>
    </citation>
    <scope>NUCLEOTIDE SEQUENCE [LARGE SCALE GENOMIC DNA]</scope>
</reference>
<evidence type="ECO:0000313" key="5">
    <source>
        <dbReference type="Proteomes" id="UP000001307"/>
    </source>
</evidence>